<dbReference type="Pfam" id="PF08310">
    <property type="entry name" value="LGFP"/>
    <property type="match status" value="6"/>
</dbReference>
<dbReference type="InterPro" id="IPR013207">
    <property type="entry name" value="LGFP"/>
</dbReference>
<dbReference type="OrthoDB" id="9799970at2"/>
<comment type="caution">
    <text evidence="2">The sequence shown here is derived from an EMBL/GenBank/DDBJ whole genome shotgun (WGS) entry which is preliminary data.</text>
</comment>
<protein>
    <submittedName>
        <fullName evidence="2">LGFP repeat-containing protein</fullName>
    </submittedName>
</protein>
<dbReference type="AlphaFoldDB" id="A0A542ZBM2"/>
<feature type="signal peptide" evidence="1">
    <location>
        <begin position="1"/>
        <end position="39"/>
    </location>
</feature>
<feature type="chain" id="PRO_5022008652" evidence="1">
    <location>
        <begin position="40"/>
        <end position="413"/>
    </location>
</feature>
<keyword evidence="3" id="KW-1185">Reference proteome</keyword>
<organism evidence="2 3">
    <name type="scientific">Propioniferax innocua</name>
    <dbReference type="NCBI Taxonomy" id="1753"/>
    <lineage>
        <taxon>Bacteria</taxon>
        <taxon>Bacillati</taxon>
        <taxon>Actinomycetota</taxon>
        <taxon>Actinomycetes</taxon>
        <taxon>Propionibacteriales</taxon>
        <taxon>Propionibacteriaceae</taxon>
        <taxon>Propioniferax</taxon>
    </lineage>
</organism>
<dbReference type="EMBL" id="VFOR01000002">
    <property type="protein sequence ID" value="TQL57722.1"/>
    <property type="molecule type" value="Genomic_DNA"/>
</dbReference>
<reference evidence="2 3" key="1">
    <citation type="submission" date="2019-06" db="EMBL/GenBank/DDBJ databases">
        <title>Sequencing the genomes of 1000 actinobacteria strains.</title>
        <authorList>
            <person name="Klenk H.-P."/>
        </authorList>
    </citation>
    <scope>NUCLEOTIDE SEQUENCE [LARGE SCALE GENOMIC DNA]</scope>
    <source>
        <strain evidence="2 3">DSM 8251</strain>
    </source>
</reference>
<dbReference type="Proteomes" id="UP000316196">
    <property type="component" value="Unassembled WGS sequence"/>
</dbReference>
<gene>
    <name evidence="2" type="ORF">FB460_1562</name>
</gene>
<evidence type="ECO:0000313" key="2">
    <source>
        <dbReference type="EMBL" id="TQL57722.1"/>
    </source>
</evidence>
<sequence>MSLSSRIRTSRIRSLLATMAVAAMVGVAAVAGPPGVASAAPANDQAELDQAVTRKAEEFSRTHGSLGRKLHASADCTLRRDGCVQRYERGLIYSSPAGLHVVRGAIGQAYAEVRWETSRLGYPTSDEDCTLKDGGCVQRFEGGLIYWTPSTGAFPVWGKIAERYASVRWETSTLGYPTSGEFCGLKDGGCFQRFQGGLMYWTPRTGAHPVWGAIRGAYDWARWETGKLGYPISGERCGLKDGGCVQEFQGGLIYWQRHAGAHPVWGAIRSTYEATGWENGKLGYPIGAENCEAGVGCHQFFTGGAIHWTPEYWSHPVWGAIGAKYDEFGGELSYALDREYCGLPQGGCVQEFGYGIIAWTPHRGAFAVTGHIADQWFEQDAMHGHLGYPIADEVEHSWGWSQKFEGGTLSERK</sequence>
<evidence type="ECO:0000256" key="1">
    <source>
        <dbReference type="SAM" id="SignalP"/>
    </source>
</evidence>
<dbReference type="RefSeq" id="WP_142093569.1">
    <property type="nucleotide sequence ID" value="NZ_BAAAMD010000003.1"/>
</dbReference>
<keyword evidence="1" id="KW-0732">Signal</keyword>
<accession>A0A542ZBM2</accession>
<name>A0A542ZBM2_9ACTN</name>
<proteinExistence type="predicted"/>
<evidence type="ECO:0000313" key="3">
    <source>
        <dbReference type="Proteomes" id="UP000316196"/>
    </source>
</evidence>